<organism evidence="1">
    <name type="scientific">marine sediment metagenome</name>
    <dbReference type="NCBI Taxonomy" id="412755"/>
    <lineage>
        <taxon>unclassified sequences</taxon>
        <taxon>metagenomes</taxon>
        <taxon>ecological metagenomes</taxon>
    </lineage>
</organism>
<reference evidence="1" key="1">
    <citation type="journal article" date="2015" name="Nature">
        <title>Complex archaea that bridge the gap between prokaryotes and eukaryotes.</title>
        <authorList>
            <person name="Spang A."/>
            <person name="Saw J.H."/>
            <person name="Jorgensen S.L."/>
            <person name="Zaremba-Niedzwiedzka K."/>
            <person name="Martijn J."/>
            <person name="Lind A.E."/>
            <person name="van Eijk R."/>
            <person name="Schleper C."/>
            <person name="Guy L."/>
            <person name="Ettema T.J."/>
        </authorList>
    </citation>
    <scope>NUCLEOTIDE SEQUENCE</scope>
</reference>
<sequence length="92" mass="9968">MTPRGHAIAFRIWQLCKPLGWDCTQSEIADALGEPVGTVRNVIKLKNWGGRLRGTNAQYRSTGGNSYAIAADNALDGYSNHRVVEQLIGGAL</sequence>
<proteinExistence type="predicted"/>
<evidence type="ECO:0000313" key="1">
    <source>
        <dbReference type="EMBL" id="KKN69730.1"/>
    </source>
</evidence>
<gene>
    <name evidence="1" type="ORF">LCGC14_0438300</name>
</gene>
<dbReference type="EMBL" id="LAZR01000420">
    <property type="protein sequence ID" value="KKN69730.1"/>
    <property type="molecule type" value="Genomic_DNA"/>
</dbReference>
<accession>A0A0F9SL65</accession>
<comment type="caution">
    <text evidence="1">The sequence shown here is derived from an EMBL/GenBank/DDBJ whole genome shotgun (WGS) entry which is preliminary data.</text>
</comment>
<name>A0A0F9SL65_9ZZZZ</name>
<dbReference type="AlphaFoldDB" id="A0A0F9SL65"/>
<protein>
    <submittedName>
        <fullName evidence="1">Uncharacterized protein</fullName>
    </submittedName>
</protein>